<accession>A0ABQ9JN86</accession>
<evidence type="ECO:0000256" key="1">
    <source>
        <dbReference type="ARBA" id="ARBA00022460"/>
    </source>
</evidence>
<evidence type="ECO:0000313" key="5">
    <source>
        <dbReference type="Proteomes" id="UP001162164"/>
    </source>
</evidence>
<sequence>MGFLHITILIAFASVTRAAYAGPPFGGFGAGHFGHPGVVAGGHAVAPGPVPYAVGGGGGHDVDYYAHPKYSYNYGVSDGITGDRKTQQEVRDGGVVKGSYSVVEPDGSVRVVDYAADDVNGFNAVVKRIGPSIHAAPAPVATHAAFGHGDAYGHGFLGGHGHY</sequence>
<dbReference type="PROSITE" id="PS51155">
    <property type="entry name" value="CHIT_BIND_RR_2"/>
    <property type="match status" value="1"/>
</dbReference>
<reference evidence="4" key="1">
    <citation type="journal article" date="2023" name="Insect Mol. Biol.">
        <title>Genome sequencing provides insights into the evolution of gene families encoding plant cell wall-degrading enzymes in longhorned beetles.</title>
        <authorList>
            <person name="Shin N.R."/>
            <person name="Okamura Y."/>
            <person name="Kirsch R."/>
            <person name="Pauchet Y."/>
        </authorList>
    </citation>
    <scope>NUCLEOTIDE SEQUENCE</scope>
    <source>
        <strain evidence="4">MMC_N1</strain>
    </source>
</reference>
<evidence type="ECO:0000256" key="2">
    <source>
        <dbReference type="PROSITE-ProRule" id="PRU00497"/>
    </source>
</evidence>
<feature type="signal peptide" evidence="3">
    <location>
        <begin position="1"/>
        <end position="18"/>
    </location>
</feature>
<dbReference type="InterPro" id="IPR000618">
    <property type="entry name" value="Insect_cuticle"/>
</dbReference>
<feature type="chain" id="PRO_5047009792" evidence="3">
    <location>
        <begin position="19"/>
        <end position="163"/>
    </location>
</feature>
<proteinExistence type="predicted"/>
<dbReference type="PRINTS" id="PR00947">
    <property type="entry name" value="CUTICLE"/>
</dbReference>
<dbReference type="Proteomes" id="UP001162164">
    <property type="component" value="Unassembled WGS sequence"/>
</dbReference>
<dbReference type="EMBL" id="JAPWTJ010000348">
    <property type="protein sequence ID" value="KAJ8979346.1"/>
    <property type="molecule type" value="Genomic_DNA"/>
</dbReference>
<evidence type="ECO:0000313" key="4">
    <source>
        <dbReference type="EMBL" id="KAJ8979346.1"/>
    </source>
</evidence>
<dbReference type="PROSITE" id="PS00233">
    <property type="entry name" value="CHIT_BIND_RR_1"/>
    <property type="match status" value="1"/>
</dbReference>
<protein>
    <submittedName>
        <fullName evidence="4">Uncharacterized protein</fullName>
    </submittedName>
</protein>
<comment type="caution">
    <text evidence="4">The sequence shown here is derived from an EMBL/GenBank/DDBJ whole genome shotgun (WGS) entry which is preliminary data.</text>
</comment>
<organism evidence="4 5">
    <name type="scientific">Molorchus minor</name>
    <dbReference type="NCBI Taxonomy" id="1323400"/>
    <lineage>
        <taxon>Eukaryota</taxon>
        <taxon>Metazoa</taxon>
        <taxon>Ecdysozoa</taxon>
        <taxon>Arthropoda</taxon>
        <taxon>Hexapoda</taxon>
        <taxon>Insecta</taxon>
        <taxon>Pterygota</taxon>
        <taxon>Neoptera</taxon>
        <taxon>Endopterygota</taxon>
        <taxon>Coleoptera</taxon>
        <taxon>Polyphaga</taxon>
        <taxon>Cucujiformia</taxon>
        <taxon>Chrysomeloidea</taxon>
        <taxon>Cerambycidae</taxon>
        <taxon>Lamiinae</taxon>
        <taxon>Monochamini</taxon>
        <taxon>Molorchus</taxon>
    </lineage>
</organism>
<gene>
    <name evidence="4" type="ORF">NQ317_012942</name>
</gene>
<keyword evidence="5" id="KW-1185">Reference proteome</keyword>
<dbReference type="InterPro" id="IPR051217">
    <property type="entry name" value="Insect_Cuticle_Struc_Prot"/>
</dbReference>
<dbReference type="Pfam" id="PF00379">
    <property type="entry name" value="Chitin_bind_4"/>
    <property type="match status" value="1"/>
</dbReference>
<keyword evidence="1 2" id="KW-0193">Cuticle</keyword>
<dbReference type="PANTHER" id="PTHR12236">
    <property type="entry name" value="STRUCTURAL CONTITUENT OF CUTICLE"/>
    <property type="match status" value="1"/>
</dbReference>
<dbReference type="PANTHER" id="PTHR12236:SF75">
    <property type="entry name" value="CUTICULAR PROTEIN 62BB, ISOFORM A"/>
    <property type="match status" value="1"/>
</dbReference>
<evidence type="ECO:0000256" key="3">
    <source>
        <dbReference type="SAM" id="SignalP"/>
    </source>
</evidence>
<dbReference type="InterPro" id="IPR031311">
    <property type="entry name" value="CHIT_BIND_RR_consensus"/>
</dbReference>
<keyword evidence="3" id="KW-0732">Signal</keyword>
<name>A0ABQ9JN86_9CUCU</name>